<evidence type="ECO:0000256" key="6">
    <source>
        <dbReference type="ARBA" id="ARBA00022568"/>
    </source>
</evidence>
<keyword evidence="12 18" id="KW-1133">Transmembrane helix</keyword>
<evidence type="ECO:0000256" key="12">
    <source>
        <dbReference type="ARBA" id="ARBA00022989"/>
    </source>
</evidence>
<feature type="transmembrane region" description="Helical" evidence="18">
    <location>
        <begin position="343"/>
        <end position="363"/>
    </location>
</feature>
<evidence type="ECO:0000256" key="4">
    <source>
        <dbReference type="ARBA" id="ARBA00022449"/>
    </source>
</evidence>
<feature type="transmembrane region" description="Helical" evidence="18">
    <location>
        <begin position="184"/>
        <end position="202"/>
    </location>
</feature>
<dbReference type="NCBIfam" id="TIGR00367">
    <property type="entry name" value="calcium/sodium antiporter"/>
    <property type="match status" value="1"/>
</dbReference>
<dbReference type="Gene3D" id="1.20.1420.30">
    <property type="entry name" value="NCX, central ion-binding region"/>
    <property type="match status" value="2"/>
</dbReference>
<protein>
    <recommendedName>
        <fullName evidence="19">Sodium/calcium exchanger membrane region domain-containing protein</fullName>
    </recommendedName>
</protein>
<proteinExistence type="inferred from homology"/>
<evidence type="ECO:0000256" key="9">
    <source>
        <dbReference type="ARBA" id="ARBA00022837"/>
    </source>
</evidence>
<feature type="transmembrane region" description="Helical" evidence="18">
    <location>
        <begin position="20"/>
        <end position="41"/>
    </location>
</feature>
<dbReference type="PANTHER" id="PTHR10846:SF8">
    <property type="entry name" value="INNER MEMBRANE PROTEIN YRBG"/>
    <property type="match status" value="1"/>
</dbReference>
<dbReference type="InterPro" id="IPR004837">
    <property type="entry name" value="NaCa_Exmemb"/>
</dbReference>
<dbReference type="InterPro" id="IPR044880">
    <property type="entry name" value="NCX_ion-bd_dom_sf"/>
</dbReference>
<dbReference type="Proteomes" id="UP001190700">
    <property type="component" value="Unassembled WGS sequence"/>
</dbReference>
<feature type="transmembrane region" description="Helical" evidence="18">
    <location>
        <begin position="409"/>
        <end position="432"/>
    </location>
</feature>
<keyword evidence="13" id="KW-0915">Sodium</keyword>
<dbReference type="InterPro" id="IPR004481">
    <property type="entry name" value="K/Na/Ca-exchanger"/>
</dbReference>
<evidence type="ECO:0000256" key="13">
    <source>
        <dbReference type="ARBA" id="ARBA00023053"/>
    </source>
</evidence>
<evidence type="ECO:0000256" key="3">
    <source>
        <dbReference type="ARBA" id="ARBA00022448"/>
    </source>
</evidence>
<evidence type="ECO:0000256" key="11">
    <source>
        <dbReference type="ARBA" id="ARBA00022958"/>
    </source>
</evidence>
<sequence>MYLLQDIEIFTKQLCSRASCAGSTPECMVGFMVLLVILAVVRDSLGVLPSLPRRALLSEDSDDDHCSDVKDWEKNGGFILFFLGALYLFLGIAIICDDFFTPSLEQISEKLNLSEDVAGATFMAAGSSAPELFSATMSLVSPDANSELGVGTIVGSAVFNILMIIGGTAIFCGKDRLDLDWRPIARDAFFYSASIIGVYFIFEDGEIQYWEGIISVLLYLGYVLFMCFNQQAMELMEKIGGPSKHGGGGGEVEFNDPASGDLESKLTSAAATNGSGRNSVHPEAEKNGGDETEAADAAEEDSDPFSLPDKGIDYPLWLLSLPWYFAFTYTVPDCKPGSKWEAWYMTAFTTSILWISGISYLMVEWCARIGCILDIPDVVMGVTVLAAGTSIPDGLSSIVVAKQGQGDMAVANAVGSNVFDIWLGLGLPWALYLPFVTGMKEKVETGQLSPSILILFGILMVYLASIAVNGMALTPNIGKAFIFLYFIYIIYQVVFVWLLDIFDTD</sequence>
<dbReference type="GO" id="GO:0015293">
    <property type="term" value="F:symporter activity"/>
    <property type="evidence" value="ECO:0007669"/>
    <property type="project" value="UniProtKB-KW"/>
</dbReference>
<evidence type="ECO:0000259" key="19">
    <source>
        <dbReference type="Pfam" id="PF01699"/>
    </source>
</evidence>
<evidence type="ECO:0000256" key="18">
    <source>
        <dbReference type="SAM" id="Phobius"/>
    </source>
</evidence>
<feature type="transmembrane region" description="Helical" evidence="18">
    <location>
        <begin position="452"/>
        <end position="473"/>
    </location>
</feature>
<evidence type="ECO:0000313" key="21">
    <source>
        <dbReference type="Proteomes" id="UP001190700"/>
    </source>
</evidence>
<keyword evidence="7 18" id="KW-0812">Transmembrane</keyword>
<comment type="caution">
    <text evidence="20">The sequence shown here is derived from an EMBL/GenBank/DDBJ whole genome shotgun (WGS) entry which is preliminary data.</text>
</comment>
<reference evidence="20 21" key="1">
    <citation type="journal article" date="2015" name="Genome Biol. Evol.">
        <title>Comparative Genomics of a Bacterivorous Green Alga Reveals Evolutionary Causalities and Consequences of Phago-Mixotrophic Mode of Nutrition.</title>
        <authorList>
            <person name="Burns J.A."/>
            <person name="Paasch A."/>
            <person name="Narechania A."/>
            <person name="Kim E."/>
        </authorList>
    </citation>
    <scope>NUCLEOTIDE SEQUENCE [LARGE SCALE GENOMIC DNA]</scope>
    <source>
        <strain evidence="20 21">PLY_AMNH</strain>
    </source>
</reference>
<keyword evidence="10" id="KW-0769">Symport</keyword>
<feature type="transmembrane region" description="Helical" evidence="18">
    <location>
        <begin position="208"/>
        <end position="228"/>
    </location>
</feature>
<gene>
    <name evidence="20" type="ORF">CYMTET_37171</name>
</gene>
<dbReference type="GO" id="GO:0008273">
    <property type="term" value="F:calcium, potassium:sodium antiporter activity"/>
    <property type="evidence" value="ECO:0007669"/>
    <property type="project" value="TreeGrafter"/>
</dbReference>
<feature type="transmembrane region" description="Helical" evidence="18">
    <location>
        <begin position="117"/>
        <end position="140"/>
    </location>
</feature>
<comment type="subcellular location">
    <subcellularLocation>
        <location evidence="1">Membrane</location>
        <topology evidence="1">Multi-pass membrane protein</topology>
    </subcellularLocation>
</comment>
<dbReference type="EMBL" id="LGRX02024748">
    <property type="protein sequence ID" value="KAK3253582.1"/>
    <property type="molecule type" value="Genomic_DNA"/>
</dbReference>
<evidence type="ECO:0000256" key="16">
    <source>
        <dbReference type="ARBA" id="ARBA00023201"/>
    </source>
</evidence>
<accession>A0AAE0F6X4</accession>
<feature type="compositionally biased region" description="Basic and acidic residues" evidence="17">
    <location>
        <begin position="280"/>
        <end position="289"/>
    </location>
</feature>
<evidence type="ECO:0000256" key="14">
    <source>
        <dbReference type="ARBA" id="ARBA00023065"/>
    </source>
</evidence>
<dbReference type="GO" id="GO:0005886">
    <property type="term" value="C:plasma membrane"/>
    <property type="evidence" value="ECO:0007669"/>
    <property type="project" value="TreeGrafter"/>
</dbReference>
<keyword evidence="14" id="KW-0406">Ion transport</keyword>
<keyword evidence="5" id="KW-0633">Potassium transport</keyword>
<keyword evidence="4" id="KW-0050">Antiport</keyword>
<dbReference type="AlphaFoldDB" id="A0AAE0F6X4"/>
<keyword evidence="3" id="KW-0813">Transport</keyword>
<keyword evidence="8" id="KW-0732">Signal</keyword>
<dbReference type="Pfam" id="PF01699">
    <property type="entry name" value="Na_Ca_ex"/>
    <property type="match status" value="2"/>
</dbReference>
<evidence type="ECO:0000256" key="15">
    <source>
        <dbReference type="ARBA" id="ARBA00023136"/>
    </source>
</evidence>
<organism evidence="20 21">
    <name type="scientific">Cymbomonas tetramitiformis</name>
    <dbReference type="NCBI Taxonomy" id="36881"/>
    <lineage>
        <taxon>Eukaryota</taxon>
        <taxon>Viridiplantae</taxon>
        <taxon>Chlorophyta</taxon>
        <taxon>Pyramimonadophyceae</taxon>
        <taxon>Pyramimonadales</taxon>
        <taxon>Pyramimonadaceae</taxon>
        <taxon>Cymbomonas</taxon>
    </lineage>
</organism>
<keyword evidence="6" id="KW-0109">Calcium transport</keyword>
<keyword evidence="15 18" id="KW-0472">Membrane</keyword>
<dbReference type="PANTHER" id="PTHR10846">
    <property type="entry name" value="SODIUM/POTASSIUM/CALCIUM EXCHANGER"/>
    <property type="match status" value="1"/>
</dbReference>
<feature type="transmembrane region" description="Helical" evidence="18">
    <location>
        <begin position="77"/>
        <end position="96"/>
    </location>
</feature>
<comment type="similarity">
    <text evidence="2">Belongs to the Ca(2+):cation antiporter (CaCA) (TC 2.A.19) family. SLC24A subfamily.</text>
</comment>
<feature type="domain" description="Sodium/calcium exchanger membrane region" evidence="19">
    <location>
        <begin position="83"/>
        <end position="227"/>
    </location>
</feature>
<evidence type="ECO:0000313" key="20">
    <source>
        <dbReference type="EMBL" id="KAK3253582.1"/>
    </source>
</evidence>
<feature type="transmembrane region" description="Helical" evidence="18">
    <location>
        <begin position="152"/>
        <end position="172"/>
    </location>
</feature>
<feature type="region of interest" description="Disordered" evidence="17">
    <location>
        <begin position="270"/>
        <end position="306"/>
    </location>
</feature>
<keyword evidence="11" id="KW-0630">Potassium</keyword>
<evidence type="ECO:0000256" key="8">
    <source>
        <dbReference type="ARBA" id="ARBA00022729"/>
    </source>
</evidence>
<feature type="transmembrane region" description="Helical" evidence="18">
    <location>
        <begin position="480"/>
        <end position="499"/>
    </location>
</feature>
<dbReference type="FunFam" id="1.20.1420.30:FF:000009">
    <property type="entry name" value="sodium/potassium/calcium exchanger 5 isoform X2"/>
    <property type="match status" value="1"/>
</dbReference>
<feature type="domain" description="Sodium/calcium exchanger membrane region" evidence="19">
    <location>
        <begin position="345"/>
        <end position="493"/>
    </location>
</feature>
<keyword evidence="9" id="KW-0106">Calcium</keyword>
<evidence type="ECO:0000256" key="1">
    <source>
        <dbReference type="ARBA" id="ARBA00004141"/>
    </source>
</evidence>
<evidence type="ECO:0000256" key="5">
    <source>
        <dbReference type="ARBA" id="ARBA00022538"/>
    </source>
</evidence>
<feature type="compositionally biased region" description="Acidic residues" evidence="17">
    <location>
        <begin position="290"/>
        <end position="303"/>
    </location>
</feature>
<name>A0AAE0F6X4_9CHLO</name>
<keyword evidence="21" id="KW-1185">Reference proteome</keyword>
<dbReference type="GO" id="GO:0006874">
    <property type="term" value="P:intracellular calcium ion homeostasis"/>
    <property type="evidence" value="ECO:0007669"/>
    <property type="project" value="TreeGrafter"/>
</dbReference>
<dbReference type="GO" id="GO:0005262">
    <property type="term" value="F:calcium channel activity"/>
    <property type="evidence" value="ECO:0007669"/>
    <property type="project" value="TreeGrafter"/>
</dbReference>
<evidence type="ECO:0000256" key="2">
    <source>
        <dbReference type="ARBA" id="ARBA00005364"/>
    </source>
</evidence>
<evidence type="ECO:0000256" key="17">
    <source>
        <dbReference type="SAM" id="MobiDB-lite"/>
    </source>
</evidence>
<evidence type="ECO:0000256" key="10">
    <source>
        <dbReference type="ARBA" id="ARBA00022847"/>
    </source>
</evidence>
<evidence type="ECO:0000256" key="7">
    <source>
        <dbReference type="ARBA" id="ARBA00022692"/>
    </source>
</evidence>
<keyword evidence="16" id="KW-0739">Sodium transport</keyword>